<proteinExistence type="predicted"/>
<protein>
    <recommendedName>
        <fullName evidence="2">ATP-grasp domain-containing protein</fullName>
    </recommendedName>
</protein>
<name>A0A6N7KK56_9ACTN</name>
<dbReference type="Proteomes" id="UP000450000">
    <property type="component" value="Unassembled WGS sequence"/>
</dbReference>
<keyword evidence="1" id="KW-0067">ATP-binding</keyword>
<organism evidence="3 4">
    <name type="scientific">Streptomyces kaniharaensis</name>
    <dbReference type="NCBI Taxonomy" id="212423"/>
    <lineage>
        <taxon>Bacteria</taxon>
        <taxon>Bacillati</taxon>
        <taxon>Actinomycetota</taxon>
        <taxon>Actinomycetes</taxon>
        <taxon>Kitasatosporales</taxon>
        <taxon>Streptomycetaceae</taxon>
        <taxon>Streptomyces</taxon>
    </lineage>
</organism>
<dbReference type="PROSITE" id="PS50975">
    <property type="entry name" value="ATP_GRASP"/>
    <property type="match status" value="1"/>
</dbReference>
<keyword evidence="4" id="KW-1185">Reference proteome</keyword>
<evidence type="ECO:0000259" key="2">
    <source>
        <dbReference type="PROSITE" id="PS50975"/>
    </source>
</evidence>
<keyword evidence="1" id="KW-0547">Nucleotide-binding</keyword>
<feature type="domain" description="ATP-grasp" evidence="2">
    <location>
        <begin position="162"/>
        <end position="365"/>
    </location>
</feature>
<dbReference type="GO" id="GO:0046872">
    <property type="term" value="F:metal ion binding"/>
    <property type="evidence" value="ECO:0007669"/>
    <property type="project" value="InterPro"/>
</dbReference>
<dbReference type="GO" id="GO:0005524">
    <property type="term" value="F:ATP binding"/>
    <property type="evidence" value="ECO:0007669"/>
    <property type="project" value="UniProtKB-UniRule"/>
</dbReference>
<evidence type="ECO:0000256" key="1">
    <source>
        <dbReference type="PROSITE-ProRule" id="PRU00409"/>
    </source>
</evidence>
<dbReference type="AlphaFoldDB" id="A0A6N7KK56"/>
<evidence type="ECO:0000313" key="4">
    <source>
        <dbReference type="Proteomes" id="UP000450000"/>
    </source>
</evidence>
<dbReference type="InterPro" id="IPR011761">
    <property type="entry name" value="ATP-grasp"/>
</dbReference>
<reference evidence="3 4" key="1">
    <citation type="submission" date="2019-09" db="EMBL/GenBank/DDBJ databases">
        <title>Genome Sequences of Streptomyces kaniharaensis ATCC 21070.</title>
        <authorList>
            <person name="Zhu W."/>
            <person name="De Crecy-Lagard V."/>
            <person name="Richards N.G."/>
        </authorList>
    </citation>
    <scope>NUCLEOTIDE SEQUENCE [LARGE SCALE GENOMIC DNA]</scope>
    <source>
        <strain evidence="3 4">SF-557</strain>
    </source>
</reference>
<dbReference type="EMBL" id="WBOF01000001">
    <property type="protein sequence ID" value="MQS10737.1"/>
    <property type="molecule type" value="Genomic_DNA"/>
</dbReference>
<dbReference type="Gene3D" id="3.30.470.20">
    <property type="entry name" value="ATP-grasp fold, B domain"/>
    <property type="match status" value="1"/>
</dbReference>
<comment type="caution">
    <text evidence="3">The sequence shown here is derived from an EMBL/GenBank/DDBJ whole genome shotgun (WGS) entry which is preliminary data.</text>
</comment>
<accession>A0A6N7KK56</accession>
<dbReference type="SUPFAM" id="SSF56059">
    <property type="entry name" value="Glutathione synthetase ATP-binding domain-like"/>
    <property type="match status" value="1"/>
</dbReference>
<gene>
    <name evidence="3" type="ORF">F7Q99_00175</name>
</gene>
<dbReference type="OrthoDB" id="581833at2"/>
<evidence type="ECO:0000313" key="3">
    <source>
        <dbReference type="EMBL" id="MQS10737.1"/>
    </source>
</evidence>
<sequence>MSQVVELIVPNSAEYHLRNPSLNLTGEERERVVRFSGTYECEHSVFWSPNPRVLVLPTGWNRQWFDDIHRTLGLDPAPVVSPAMRTGLLVEDLLKDGDAQAELRELLSPYRVVRLHIVGPTPQTYLLAALVRGWGLAVELDHVDEDAYWASLYLDSKISPLDLARELPGINVAQGMVAGNWVELRGALKAMTARHGRVIARTLFGVAGDGSGVVSDAPGAVEEFLDNAGRDSFFAFPILVQQFQEHAEGVGCPAADILVGENGVEDVVLCALTVEHGYSFRSVDVGVGALPPAWGDRVTQVAHELGTAAHRLGYRGWMCVDCVAGSDDRLYVTEINARRSGSLHAGGLLRMWGAEKELTLSAHFMLPVVEGTTYEEHIRPVFQELWADGVKAYPTSVRALPWPEPIVAVIAAAPTAAQAQRIVAGIKEGIDARTAGLAAGAGAAEPSRG</sequence>
<dbReference type="RefSeq" id="WP_153459516.1">
    <property type="nucleotide sequence ID" value="NZ_WBOF01000001.1"/>
</dbReference>